<reference evidence="2" key="1">
    <citation type="submission" date="2016-06" db="EMBL/GenBank/DDBJ databases">
        <authorList>
            <person name="Radolfova-Krizova L."/>
            <person name="Nemec A."/>
        </authorList>
    </citation>
    <scope>NUCLEOTIDE SEQUENCE [LARGE SCALE GENOMIC DNA]</scope>
    <source>
        <strain evidence="2">ANC 4275</strain>
    </source>
</reference>
<comment type="caution">
    <text evidence="1">The sequence shown here is derived from an EMBL/GenBank/DDBJ whole genome shotgun (WGS) entry which is preliminary data.</text>
</comment>
<dbReference type="EMBL" id="LZDS01000003">
    <property type="protein sequence ID" value="OBX29842.1"/>
    <property type="molecule type" value="Genomic_DNA"/>
</dbReference>
<proteinExistence type="predicted"/>
<gene>
    <name evidence="1" type="ORF">A9J31_12100</name>
</gene>
<accession>A0A1A7RGS1</accession>
<dbReference type="RefSeq" id="WP_067762248.1">
    <property type="nucleotide sequence ID" value="NZ_CP183909.1"/>
</dbReference>
<name>A0A1A7RGS1_9GAMM</name>
<sequence>MTAATTVSQSNAFSIATLLYARLRRVSGRVVDALFMVENKDYARYVANLALNTEDPELSRLVARLYTELELSEISDVVAVETKLAIPKFNEDDEQYLYASEPTAEDIYKAQVSHRYIGALR</sequence>
<protein>
    <submittedName>
        <fullName evidence="1">Uncharacterized protein</fullName>
    </submittedName>
</protein>
<evidence type="ECO:0000313" key="1">
    <source>
        <dbReference type="EMBL" id="OBX29842.1"/>
    </source>
</evidence>
<dbReference type="AlphaFoldDB" id="A0A1A7RGS1"/>
<keyword evidence="2" id="KW-1185">Reference proteome</keyword>
<organism evidence="1 2">
    <name type="scientific">Acinetobacter gandensis</name>
    <dbReference type="NCBI Taxonomy" id="1443941"/>
    <lineage>
        <taxon>Bacteria</taxon>
        <taxon>Pseudomonadati</taxon>
        <taxon>Pseudomonadota</taxon>
        <taxon>Gammaproteobacteria</taxon>
        <taxon>Moraxellales</taxon>
        <taxon>Moraxellaceae</taxon>
        <taxon>Acinetobacter</taxon>
    </lineage>
</organism>
<dbReference type="OrthoDB" id="6693603at2"/>
<dbReference type="Proteomes" id="UP000185753">
    <property type="component" value="Unassembled WGS sequence"/>
</dbReference>
<evidence type="ECO:0000313" key="2">
    <source>
        <dbReference type="Proteomes" id="UP000185753"/>
    </source>
</evidence>
<dbReference type="STRING" id="1443941.A9J31_12100"/>